<dbReference type="HOGENOM" id="CLU_021844_0_0_11"/>
<dbReference type="KEGG" id="cvt:B843_00110"/>
<sequence length="521" mass="55591">MAKPVSLRRKALAGIFASAMVVSVAACSTDPIVSNTSSASSESALAGTTDVGKDSADLFDASASHTISLNISQDDIDKILEAYKNDDEKTWVSADITIDGTEIKNVGVRLKGNSSLMSLSGNTPGGGQPPQGQANQDQAATDEASASDNNNAANPPQGMGNRSGSTIDASDPTTLPLLIKFDKYVDGQLYQGMSELSLRSGIPSLNEATALSALSMTDQATQRYSYVTYSVNGGSTLTRIVLETPDEYYAARLGDGILYKADASSSLTYQGDDEDTYTDQFKQQNGDDNEQPIIDFVKWLDSADDQEFEDNLDKYVDVESLAKYIATQNLLVNSDDMAGPGRNYYLWYDNSTKKLSVLAWDMDMSMQGNAELSPDSTASMGMGGGKPEQTPGAQAAAGQTDQQTSTDQQAPTEQTDQNGQQAAPGGKSGGMSTGADTLKERFLASSKFKAIYEQQYWELYDQLYGNGALAGVVDQLRTQMPATDGLSQDEINTDADTLASFIQQRTDYLASQRTASTSSAS</sequence>
<dbReference type="Proteomes" id="UP000019222">
    <property type="component" value="Chromosome"/>
</dbReference>
<protein>
    <recommendedName>
        <fullName evidence="5">Spore coat protein CotH</fullName>
    </recommendedName>
</protein>
<evidence type="ECO:0000256" key="1">
    <source>
        <dbReference type="SAM" id="MobiDB-lite"/>
    </source>
</evidence>
<evidence type="ECO:0000313" key="3">
    <source>
        <dbReference type="EMBL" id="AHI21418.1"/>
    </source>
</evidence>
<reference evidence="3 4" key="1">
    <citation type="submission" date="2013-02" db="EMBL/GenBank/DDBJ databases">
        <title>The complete genome sequence of Corynebacterium vitaeruminis DSM 20294.</title>
        <authorList>
            <person name="Ruckert C."/>
            <person name="Albersmeier A."/>
            <person name="Kalinowski J."/>
        </authorList>
    </citation>
    <scope>NUCLEOTIDE SEQUENCE [LARGE SCALE GENOMIC DNA]</scope>
    <source>
        <strain evidence="4">ATCC 10234</strain>
    </source>
</reference>
<dbReference type="AlphaFoldDB" id="W5Y4M0"/>
<proteinExistence type="predicted"/>
<dbReference type="PANTHER" id="PTHR40050">
    <property type="entry name" value="INNER SPORE COAT PROTEIN H"/>
    <property type="match status" value="1"/>
</dbReference>
<feature type="chain" id="PRO_5038551008" description="Spore coat protein CotH" evidence="2">
    <location>
        <begin position="27"/>
        <end position="521"/>
    </location>
</feature>
<feature type="compositionally biased region" description="Low complexity" evidence="1">
    <location>
        <begin position="130"/>
        <end position="154"/>
    </location>
</feature>
<dbReference type="eggNOG" id="COG5337">
    <property type="taxonomic scope" value="Bacteria"/>
</dbReference>
<dbReference type="EMBL" id="CP004353">
    <property type="protein sequence ID" value="AHI21418.1"/>
    <property type="molecule type" value="Genomic_DNA"/>
</dbReference>
<dbReference type="RefSeq" id="WP_197020826.1">
    <property type="nucleotide sequence ID" value="NZ_CP004353.1"/>
</dbReference>
<organism evidence="3 4">
    <name type="scientific">Corynebacterium vitaeruminis DSM 20294</name>
    <dbReference type="NCBI Taxonomy" id="1224164"/>
    <lineage>
        <taxon>Bacteria</taxon>
        <taxon>Bacillati</taxon>
        <taxon>Actinomycetota</taxon>
        <taxon>Actinomycetes</taxon>
        <taxon>Mycobacteriales</taxon>
        <taxon>Corynebacteriaceae</taxon>
        <taxon>Corynebacterium</taxon>
    </lineage>
</organism>
<feature type="signal peptide" evidence="2">
    <location>
        <begin position="1"/>
        <end position="26"/>
    </location>
</feature>
<feature type="compositionally biased region" description="Low complexity" evidence="1">
    <location>
        <begin position="389"/>
        <end position="412"/>
    </location>
</feature>
<keyword evidence="2" id="KW-0732">Signal</keyword>
<dbReference type="STRING" id="1224164.B843_00110"/>
<dbReference type="PATRIC" id="fig|1224164.3.peg.22"/>
<dbReference type="InterPro" id="IPR014867">
    <property type="entry name" value="Spore_coat_CotH_CotH2/3/7"/>
</dbReference>
<evidence type="ECO:0000256" key="2">
    <source>
        <dbReference type="SAM" id="SignalP"/>
    </source>
</evidence>
<feature type="region of interest" description="Disordered" evidence="1">
    <location>
        <begin position="115"/>
        <end position="169"/>
    </location>
</feature>
<accession>W5Y4M0</accession>
<evidence type="ECO:0000313" key="4">
    <source>
        <dbReference type="Proteomes" id="UP000019222"/>
    </source>
</evidence>
<evidence type="ECO:0008006" key="5">
    <source>
        <dbReference type="Google" id="ProtNLM"/>
    </source>
</evidence>
<feature type="region of interest" description="Disordered" evidence="1">
    <location>
        <begin position="370"/>
        <end position="434"/>
    </location>
</feature>
<dbReference type="Pfam" id="PF08757">
    <property type="entry name" value="CotH"/>
    <property type="match status" value="1"/>
</dbReference>
<feature type="compositionally biased region" description="Polar residues" evidence="1">
    <location>
        <begin position="370"/>
        <end position="379"/>
    </location>
</feature>
<keyword evidence="4" id="KW-1185">Reference proteome</keyword>
<feature type="compositionally biased region" description="Polar residues" evidence="1">
    <location>
        <begin position="160"/>
        <end position="169"/>
    </location>
</feature>
<name>W5Y4M0_9CORY</name>
<gene>
    <name evidence="3" type="ORF">B843_00110</name>
</gene>
<dbReference type="PANTHER" id="PTHR40050:SF1">
    <property type="entry name" value="INNER SPORE COAT PROTEIN H"/>
    <property type="match status" value="1"/>
</dbReference>
<dbReference type="PROSITE" id="PS51257">
    <property type="entry name" value="PROKAR_LIPOPROTEIN"/>
    <property type="match status" value="1"/>
</dbReference>